<gene>
    <name evidence="3" type="ORF">HANVADRAFT_80179</name>
</gene>
<keyword evidence="4" id="KW-1185">Reference proteome</keyword>
<reference evidence="4" key="1">
    <citation type="journal article" date="2016" name="Proc. Natl. Acad. Sci. U.S.A.">
        <title>Comparative genomics of biotechnologically important yeasts.</title>
        <authorList>
            <person name="Riley R."/>
            <person name="Haridas S."/>
            <person name="Wolfe K.H."/>
            <person name="Lopes M.R."/>
            <person name="Hittinger C.T."/>
            <person name="Goeker M."/>
            <person name="Salamov A.A."/>
            <person name="Wisecaver J.H."/>
            <person name="Long T.M."/>
            <person name="Calvey C.H."/>
            <person name="Aerts A.L."/>
            <person name="Barry K.W."/>
            <person name="Choi C."/>
            <person name="Clum A."/>
            <person name="Coughlan A.Y."/>
            <person name="Deshpande S."/>
            <person name="Douglass A.P."/>
            <person name="Hanson S.J."/>
            <person name="Klenk H.-P."/>
            <person name="LaButti K.M."/>
            <person name="Lapidus A."/>
            <person name="Lindquist E.A."/>
            <person name="Lipzen A.M."/>
            <person name="Meier-Kolthoff J.P."/>
            <person name="Ohm R.A."/>
            <person name="Otillar R.P."/>
            <person name="Pangilinan J.L."/>
            <person name="Peng Y."/>
            <person name="Rokas A."/>
            <person name="Rosa C.A."/>
            <person name="Scheuner C."/>
            <person name="Sibirny A.A."/>
            <person name="Slot J.C."/>
            <person name="Stielow J.B."/>
            <person name="Sun H."/>
            <person name="Kurtzman C.P."/>
            <person name="Blackwell M."/>
            <person name="Grigoriev I.V."/>
            <person name="Jeffries T.W."/>
        </authorList>
    </citation>
    <scope>NUCLEOTIDE SEQUENCE [LARGE SCALE GENOMIC DNA]</scope>
    <source>
        <strain evidence="4">NRRL Y-1626</strain>
    </source>
</reference>
<accession>A0A1B7TCC4</accession>
<dbReference type="EMBL" id="LXPE01000018">
    <property type="protein sequence ID" value="OBA26396.1"/>
    <property type="molecule type" value="Genomic_DNA"/>
</dbReference>
<dbReference type="SMR" id="A0A1B7TCC4"/>
<dbReference type="InterPro" id="IPR022617">
    <property type="entry name" value="Rad60/SUMO-like_dom"/>
</dbReference>
<proteinExistence type="predicted"/>
<name>A0A1B7TCC4_9ASCO</name>
<dbReference type="Gene3D" id="3.10.20.90">
    <property type="entry name" value="Phosphatidylinositol 3-kinase Catalytic Subunit, Chain A, domain 1"/>
    <property type="match status" value="1"/>
</dbReference>
<dbReference type="Pfam" id="PF11976">
    <property type="entry name" value="Rad60-SLD"/>
    <property type="match status" value="1"/>
</dbReference>
<feature type="domain" description="Ubiquitin-like" evidence="2">
    <location>
        <begin position="18"/>
        <end position="94"/>
    </location>
</feature>
<dbReference type="AlphaFoldDB" id="A0A1B7TCC4"/>
<dbReference type="PANTHER" id="PTHR10562">
    <property type="entry name" value="SMALL UBIQUITIN-RELATED MODIFIER"/>
    <property type="match status" value="1"/>
</dbReference>
<dbReference type="Proteomes" id="UP000092321">
    <property type="component" value="Unassembled WGS sequence"/>
</dbReference>
<dbReference type="OrthoDB" id="442921at2759"/>
<evidence type="ECO:0000256" key="1">
    <source>
        <dbReference type="SAM" id="MobiDB-lite"/>
    </source>
</evidence>
<organism evidence="3 4">
    <name type="scientific">Hanseniaspora valbyensis NRRL Y-1626</name>
    <dbReference type="NCBI Taxonomy" id="766949"/>
    <lineage>
        <taxon>Eukaryota</taxon>
        <taxon>Fungi</taxon>
        <taxon>Dikarya</taxon>
        <taxon>Ascomycota</taxon>
        <taxon>Saccharomycotina</taxon>
        <taxon>Saccharomycetes</taxon>
        <taxon>Saccharomycodales</taxon>
        <taxon>Saccharomycodaceae</taxon>
        <taxon>Hanseniaspora</taxon>
    </lineage>
</organism>
<dbReference type="InterPro" id="IPR000626">
    <property type="entry name" value="Ubiquitin-like_dom"/>
</dbReference>
<protein>
    <submittedName>
        <fullName evidence="3">Monobody Ysmb-1 bound to sumo</fullName>
    </submittedName>
</protein>
<dbReference type="InterPro" id="IPR029071">
    <property type="entry name" value="Ubiquitin-like_domsf"/>
</dbReference>
<evidence type="ECO:0000313" key="3">
    <source>
        <dbReference type="EMBL" id="OBA26396.1"/>
    </source>
</evidence>
<evidence type="ECO:0000313" key="4">
    <source>
        <dbReference type="Proteomes" id="UP000092321"/>
    </source>
</evidence>
<dbReference type="SMART" id="SM00213">
    <property type="entry name" value="UBQ"/>
    <property type="match status" value="1"/>
</dbReference>
<dbReference type="PROSITE" id="PS50053">
    <property type="entry name" value="UBIQUITIN_2"/>
    <property type="match status" value="1"/>
</dbReference>
<dbReference type="SUPFAM" id="SSF54236">
    <property type="entry name" value="Ubiquitin-like"/>
    <property type="match status" value="1"/>
</dbReference>
<evidence type="ECO:0000259" key="2">
    <source>
        <dbReference type="PROSITE" id="PS50053"/>
    </source>
</evidence>
<sequence>MSDNEQKPEVKPDTTDADHVSIKVTDGDSDIHFKIKRSATLKKLMDAWAKRQGKDPRALTFIFEGVTLTADHTPEELAMEDNDTIEVFRAQVGGF</sequence>
<feature type="region of interest" description="Disordered" evidence="1">
    <location>
        <begin position="1"/>
        <end position="20"/>
    </location>
</feature>
<comment type="caution">
    <text evidence="3">The sequence shown here is derived from an EMBL/GenBank/DDBJ whole genome shotgun (WGS) entry which is preliminary data.</text>
</comment>